<evidence type="ECO:0000313" key="2">
    <source>
        <dbReference type="Proteomes" id="UP000243745"/>
    </source>
</evidence>
<accession>A0A662ZJ73</accession>
<protein>
    <submittedName>
        <fullName evidence="1">Uncharacterized protein</fullName>
    </submittedName>
</protein>
<name>A0A662ZJ73_9GAMM</name>
<organism evidence="1 2">
    <name type="scientific">Ruminobacter amylophilus</name>
    <dbReference type="NCBI Taxonomy" id="867"/>
    <lineage>
        <taxon>Bacteria</taxon>
        <taxon>Pseudomonadati</taxon>
        <taxon>Pseudomonadota</taxon>
        <taxon>Gammaproteobacteria</taxon>
        <taxon>Aeromonadales</taxon>
        <taxon>Succinivibrionaceae</taxon>
        <taxon>Ruminobacter</taxon>
    </lineage>
</organism>
<proteinExistence type="predicted"/>
<keyword evidence="2" id="KW-1185">Reference proteome</keyword>
<dbReference type="RefSeq" id="WP_093143208.1">
    <property type="nucleotide sequence ID" value="NZ_FOXF01000046.1"/>
</dbReference>
<reference evidence="1 2" key="1">
    <citation type="submission" date="2016-10" db="EMBL/GenBank/DDBJ databases">
        <authorList>
            <person name="Varghese N."/>
            <person name="Submissions S."/>
        </authorList>
    </citation>
    <scope>NUCLEOTIDE SEQUENCE [LARGE SCALE GENOMIC DNA]</scope>
    <source>
        <strain evidence="1 2">DSM 1361</strain>
    </source>
</reference>
<gene>
    <name evidence="1" type="ORF">SAMN02910344_01924</name>
</gene>
<dbReference type="Proteomes" id="UP000243745">
    <property type="component" value="Unassembled WGS sequence"/>
</dbReference>
<dbReference type="AlphaFoldDB" id="A0A662ZJ73"/>
<dbReference type="OrthoDB" id="983160at2"/>
<evidence type="ECO:0000313" key="1">
    <source>
        <dbReference type="EMBL" id="SFP63415.1"/>
    </source>
</evidence>
<dbReference type="EMBL" id="FOXF01000046">
    <property type="protein sequence ID" value="SFP63415.1"/>
    <property type="molecule type" value="Genomic_DNA"/>
</dbReference>
<sequence>MIYIPESEKIYFEKTQRYFSEVISSYSDGRYRSAVVILYSVVICDLLLKLKELSDVYDDKQANLILSEIDDNRQSKDNSISKSKWEKDLVEKIYKQTNLLDDATYTNICHLKDHRNFCAHPSLNENYELFEPSKEMAICHIKNMLEGVLIKPPIFISNVLEMMLKDLEDKKEIYINDKDKFRSYVSRKYFRYMTNDMKKKMFRSFWKLCFCLPNDEKCTSNIRLNLWVLEFLYIEIHDICDYIKSERMFTQISPDDVSCTRLCAFLALNPKAYSNLGNEIKDIIKSFVEKNALGKQISWFVDCNYKKHIQKLMSENFYSNIDNIVFNFMKKTYGEIGELSIFVDYCIEYFNRSENYSQAGQRYKFVISTLLANMTKEQYLKLISVINSNNQLYGRYDAYYANTEIVSYAISKLGNNFDFNQYENFKFDSTKISTNSENNNETSGVLNNILSS</sequence>